<dbReference type="EMBL" id="JBHSAY010000005">
    <property type="protein sequence ID" value="MFC4130826.1"/>
    <property type="molecule type" value="Genomic_DNA"/>
</dbReference>
<name>A0ABV8LIS4_9ACTN</name>
<keyword evidence="1" id="KW-1133">Transmembrane helix</keyword>
<organism evidence="2 3">
    <name type="scientific">Hamadaea flava</name>
    <dbReference type="NCBI Taxonomy" id="1742688"/>
    <lineage>
        <taxon>Bacteria</taxon>
        <taxon>Bacillati</taxon>
        <taxon>Actinomycetota</taxon>
        <taxon>Actinomycetes</taxon>
        <taxon>Micromonosporales</taxon>
        <taxon>Micromonosporaceae</taxon>
        <taxon>Hamadaea</taxon>
    </lineage>
</organism>
<sequence length="303" mass="33145">MPLTPSWTRKLAAILVGSLVVPIAVEFLLALIKGESYNLSRAATVVGVVGLISLVLYLSRPSAVTFRLSMAVFLLAAGIMLALYGFLIASVDGMFNGRVAHAAVGAVSVCFGLIVGSIGVYAFSDAWRQQPVTIPGQLDLARSVNVKRFASYRPEAHQNLAELCRSRLSAGDLHYVAYYAGHDCVFRVDMLDDPALGSFHGLVEPQARREAYDAQGPTVEAALESFNRTFSGLDVGVMIRLVLDVERGAVYYFAVDRDTGRYLLAVTLDQEQVHRTDTKVARLVDDLRHALGFPRMTELERHK</sequence>
<feature type="transmembrane region" description="Helical" evidence="1">
    <location>
        <begin position="64"/>
        <end position="87"/>
    </location>
</feature>
<gene>
    <name evidence="2" type="ORF">ACFOZ4_09450</name>
</gene>
<accession>A0ABV8LIS4</accession>
<feature type="transmembrane region" description="Helical" evidence="1">
    <location>
        <begin position="99"/>
        <end position="123"/>
    </location>
</feature>
<feature type="transmembrane region" description="Helical" evidence="1">
    <location>
        <begin position="12"/>
        <end position="32"/>
    </location>
</feature>
<keyword evidence="3" id="KW-1185">Reference proteome</keyword>
<evidence type="ECO:0000313" key="2">
    <source>
        <dbReference type="EMBL" id="MFC4130826.1"/>
    </source>
</evidence>
<reference evidence="3" key="1">
    <citation type="journal article" date="2019" name="Int. J. Syst. Evol. Microbiol.">
        <title>The Global Catalogue of Microorganisms (GCM) 10K type strain sequencing project: providing services to taxonomists for standard genome sequencing and annotation.</title>
        <authorList>
            <consortium name="The Broad Institute Genomics Platform"/>
            <consortium name="The Broad Institute Genome Sequencing Center for Infectious Disease"/>
            <person name="Wu L."/>
            <person name="Ma J."/>
        </authorList>
    </citation>
    <scope>NUCLEOTIDE SEQUENCE [LARGE SCALE GENOMIC DNA]</scope>
    <source>
        <strain evidence="3">CGMCC 4.7289</strain>
    </source>
</reference>
<dbReference type="RefSeq" id="WP_253757145.1">
    <property type="nucleotide sequence ID" value="NZ_JAMZDZ010000001.1"/>
</dbReference>
<protein>
    <submittedName>
        <fullName evidence="2">Uncharacterized protein</fullName>
    </submittedName>
</protein>
<keyword evidence="1" id="KW-0472">Membrane</keyword>
<comment type="caution">
    <text evidence="2">The sequence shown here is derived from an EMBL/GenBank/DDBJ whole genome shotgun (WGS) entry which is preliminary data.</text>
</comment>
<evidence type="ECO:0000313" key="3">
    <source>
        <dbReference type="Proteomes" id="UP001595816"/>
    </source>
</evidence>
<keyword evidence="1" id="KW-0812">Transmembrane</keyword>
<proteinExistence type="predicted"/>
<dbReference type="Proteomes" id="UP001595816">
    <property type="component" value="Unassembled WGS sequence"/>
</dbReference>
<evidence type="ECO:0000256" key="1">
    <source>
        <dbReference type="SAM" id="Phobius"/>
    </source>
</evidence>
<feature type="transmembrane region" description="Helical" evidence="1">
    <location>
        <begin position="39"/>
        <end position="58"/>
    </location>
</feature>